<protein>
    <recommendedName>
        <fullName evidence="1">PIN domain-containing protein</fullName>
    </recommendedName>
</protein>
<evidence type="ECO:0000259" key="1">
    <source>
        <dbReference type="Pfam" id="PF01850"/>
    </source>
</evidence>
<accession>A0A1F7IDF7</accession>
<feature type="domain" description="PIN" evidence="1">
    <location>
        <begin position="3"/>
        <end position="117"/>
    </location>
</feature>
<evidence type="ECO:0000313" key="2">
    <source>
        <dbReference type="EMBL" id="OGK41380.1"/>
    </source>
</evidence>
<gene>
    <name evidence="2" type="ORF">A2954_05325</name>
</gene>
<dbReference type="AlphaFoldDB" id="A0A1F7IDF7"/>
<dbReference type="Pfam" id="PF01850">
    <property type="entry name" value="PIN"/>
    <property type="match status" value="1"/>
</dbReference>
<dbReference type="SUPFAM" id="SSF88723">
    <property type="entry name" value="PIN domain-like"/>
    <property type="match status" value="1"/>
</dbReference>
<dbReference type="Proteomes" id="UP000177698">
    <property type="component" value="Unassembled WGS sequence"/>
</dbReference>
<proteinExistence type="predicted"/>
<evidence type="ECO:0000313" key="3">
    <source>
        <dbReference type="Proteomes" id="UP000177698"/>
    </source>
</evidence>
<name>A0A1F7IDF7_9BACT</name>
<dbReference type="InterPro" id="IPR002716">
    <property type="entry name" value="PIN_dom"/>
</dbReference>
<comment type="caution">
    <text evidence="2">The sequence shown here is derived from an EMBL/GenBank/DDBJ whole genome shotgun (WGS) entry which is preliminary data.</text>
</comment>
<dbReference type="InterPro" id="IPR029060">
    <property type="entry name" value="PIN-like_dom_sf"/>
</dbReference>
<dbReference type="STRING" id="1802056.A2954_05325"/>
<reference evidence="2 3" key="1">
    <citation type="journal article" date="2016" name="Nat. Commun.">
        <title>Thousands of microbial genomes shed light on interconnected biogeochemical processes in an aquifer system.</title>
        <authorList>
            <person name="Anantharaman K."/>
            <person name="Brown C.T."/>
            <person name="Hug L.A."/>
            <person name="Sharon I."/>
            <person name="Castelle C.J."/>
            <person name="Probst A.J."/>
            <person name="Thomas B.C."/>
            <person name="Singh A."/>
            <person name="Wilkins M.J."/>
            <person name="Karaoz U."/>
            <person name="Brodie E.L."/>
            <person name="Williams K.H."/>
            <person name="Hubbard S.S."/>
            <person name="Banfield J.F."/>
        </authorList>
    </citation>
    <scope>NUCLEOTIDE SEQUENCE [LARGE SCALE GENOMIC DNA]</scope>
</reference>
<dbReference type="EMBL" id="MGAG01000012">
    <property type="protein sequence ID" value="OGK41380.1"/>
    <property type="molecule type" value="Genomic_DNA"/>
</dbReference>
<organism evidence="2 3">
    <name type="scientific">Candidatus Roizmanbacteria bacterium RIFCSPLOWO2_01_FULL_37_12</name>
    <dbReference type="NCBI Taxonomy" id="1802056"/>
    <lineage>
        <taxon>Bacteria</taxon>
        <taxon>Candidatus Roizmaniibacteriota</taxon>
    </lineage>
</organism>
<sequence length="128" mass="14825">MFYVVDTHTFLWYLTDSLLLSRKARALFDLADKGKAIIVIPAIVILEAIDILDKKKIRFDFETLIAKIQVSNNFIFSDLNWSLIIEVNKLKGFKDLHDRVIIATAKVFDAHLISKDGLLRKSYVRTIW</sequence>